<organism evidence="1 2">
    <name type="scientific">Geodermatophilus normandii</name>
    <dbReference type="NCBI Taxonomy" id="1137989"/>
    <lineage>
        <taxon>Bacteria</taxon>
        <taxon>Bacillati</taxon>
        <taxon>Actinomycetota</taxon>
        <taxon>Actinomycetes</taxon>
        <taxon>Geodermatophilales</taxon>
        <taxon>Geodermatophilaceae</taxon>
        <taxon>Geodermatophilus</taxon>
    </lineage>
</organism>
<proteinExistence type="predicted"/>
<name>A0A6P0GDZ2_9ACTN</name>
<evidence type="ECO:0000313" key="1">
    <source>
        <dbReference type="EMBL" id="NEM04759.1"/>
    </source>
</evidence>
<dbReference type="Gene3D" id="3.90.180.10">
    <property type="entry name" value="Medium-chain alcohol dehydrogenases, catalytic domain"/>
    <property type="match status" value="1"/>
</dbReference>
<dbReference type="EMBL" id="JAAGWE010000003">
    <property type="protein sequence ID" value="NEM04759.1"/>
    <property type="molecule type" value="Genomic_DNA"/>
</dbReference>
<sequence>MRAVQITRFGGPDVMDIVDLPDPVPGDGQQLYEVSAAGVNFADTHHHLSSN</sequence>
<comment type="caution">
    <text evidence="1">The sequence shown here is derived from an EMBL/GenBank/DDBJ whole genome shotgun (WGS) entry which is preliminary data.</text>
</comment>
<dbReference type="RefSeq" id="WP_163474978.1">
    <property type="nucleotide sequence ID" value="NZ_JAAGWE010000003.1"/>
</dbReference>
<evidence type="ECO:0000313" key="2">
    <source>
        <dbReference type="Proteomes" id="UP000471126"/>
    </source>
</evidence>
<dbReference type="InterPro" id="IPR011032">
    <property type="entry name" value="GroES-like_sf"/>
</dbReference>
<accession>A0A6P0GDZ2</accession>
<protein>
    <submittedName>
        <fullName evidence="1">Zn-dependent oxidoreductase</fullName>
    </submittedName>
</protein>
<gene>
    <name evidence="1" type="ORF">GCU54_01805</name>
</gene>
<reference evidence="1 2" key="1">
    <citation type="submission" date="2019-12" db="EMBL/GenBank/DDBJ databases">
        <title>WGS of CPCC 203550 I12A-02606.</title>
        <authorList>
            <person name="Jiang Z."/>
        </authorList>
    </citation>
    <scope>NUCLEOTIDE SEQUENCE [LARGE SCALE GENOMIC DNA]</scope>
    <source>
        <strain evidence="1 2">I12A-02606</strain>
    </source>
</reference>
<dbReference type="Proteomes" id="UP000471126">
    <property type="component" value="Unassembled WGS sequence"/>
</dbReference>
<dbReference type="SUPFAM" id="SSF50129">
    <property type="entry name" value="GroES-like"/>
    <property type="match status" value="1"/>
</dbReference>
<dbReference type="AlphaFoldDB" id="A0A6P0GDZ2"/>